<sequence>MAQLVQPVWSALLQAPITLKDTLPQLSEQLQGLPAISTQTFVGIVVAISGNVLISFALNLQKLAHKRTEQKRRLQAQETLKQDGHLDHVVPEEPHEEEQQAFEHEREQVHDRADAVNEAQAETLSLIVHPVVQVRDYGAASPGSDRDASRGPEGPGLKRRSIISRLIPFKSRKKQAFPIEIVTEQAVLHGLSHNTKQDKSVDDASVDHNEGDYLKSKIWWLGFLLMNIGEIGNFISYAFAPASVVAPLGTFALIANCFFAPLMLKEKFRKRDLIGVLIAIIGAITVVLASNASDTRLDADGLLRAVLQIPFMVFSIVYVVGAIVLAGLSESSLGRRWPVIDVGLCALFGGFTVLSTKALSTLLTIHWLEMFAKWITYPLLLVLASTGVGQIRYLNRALMRFDSKMVIPIQFVLFTLSAIIGSAILYGDFKKARFHQIVTFLYGCAATFAGVFVIAWAPNHTDHGIVESEAGEDPTSLPGSPEQTRLGPGTIGRRRRATLVLPSGVNGVRDSPSMRRKHSAISMGLSPAQHLLLVHTPPVSADGPLLLSGDEDLGDTDTELGIPSPDSYRRRRAMSWYGNEAGASSRTRDSSLAGRRQQQNRYGRVGSLETHHSSNR</sequence>
<keyword evidence="2" id="KW-1185">Reference proteome</keyword>
<protein>
    <submittedName>
        <fullName evidence="1">Uncharacterized protein</fullName>
    </submittedName>
</protein>
<dbReference type="Pfam" id="PF05653">
    <property type="entry name" value="Mg_trans_NIPA"/>
    <property type="match status" value="1"/>
</dbReference>
<name>A0A8H5C2K6_9AGAR</name>
<reference evidence="1 2" key="1">
    <citation type="journal article" date="2020" name="ISME J.">
        <title>Uncovering the hidden diversity of litter-decomposition mechanisms in mushroom-forming fungi.</title>
        <authorList>
            <person name="Floudas D."/>
            <person name="Bentzer J."/>
            <person name="Ahren D."/>
            <person name="Johansson T."/>
            <person name="Persson P."/>
            <person name="Tunlid A."/>
        </authorList>
    </citation>
    <scope>NUCLEOTIDE SEQUENCE [LARGE SCALE GENOMIC DNA]</scope>
    <source>
        <strain evidence="1 2">CBS 175.51</strain>
    </source>
</reference>
<evidence type="ECO:0000313" key="2">
    <source>
        <dbReference type="Proteomes" id="UP000541558"/>
    </source>
</evidence>
<dbReference type="Proteomes" id="UP000541558">
    <property type="component" value="Unassembled WGS sequence"/>
</dbReference>
<dbReference type="PANTHER" id="PTHR12570:SF65">
    <property type="entry name" value="MAGNESIUM TRANSPORTER NIPA9-RELATED"/>
    <property type="match status" value="1"/>
</dbReference>
<dbReference type="InterPro" id="IPR037185">
    <property type="entry name" value="EmrE-like"/>
</dbReference>
<dbReference type="SUPFAM" id="SSF103481">
    <property type="entry name" value="Multidrug resistance efflux transporter EmrE"/>
    <property type="match status" value="1"/>
</dbReference>
<dbReference type="EMBL" id="JAACJK010000109">
    <property type="protein sequence ID" value="KAF5333466.1"/>
    <property type="molecule type" value="Genomic_DNA"/>
</dbReference>
<evidence type="ECO:0000313" key="1">
    <source>
        <dbReference type="EMBL" id="KAF5333466.1"/>
    </source>
</evidence>
<accession>A0A8H5C2K6</accession>
<dbReference type="GO" id="GO:0015095">
    <property type="term" value="F:magnesium ion transmembrane transporter activity"/>
    <property type="evidence" value="ECO:0007669"/>
    <property type="project" value="InterPro"/>
</dbReference>
<organism evidence="1 2">
    <name type="scientific">Ephemerocybe angulata</name>
    <dbReference type="NCBI Taxonomy" id="980116"/>
    <lineage>
        <taxon>Eukaryota</taxon>
        <taxon>Fungi</taxon>
        <taxon>Dikarya</taxon>
        <taxon>Basidiomycota</taxon>
        <taxon>Agaricomycotina</taxon>
        <taxon>Agaricomycetes</taxon>
        <taxon>Agaricomycetidae</taxon>
        <taxon>Agaricales</taxon>
        <taxon>Agaricineae</taxon>
        <taxon>Psathyrellaceae</taxon>
        <taxon>Ephemerocybe</taxon>
    </lineage>
</organism>
<comment type="caution">
    <text evidence="1">The sequence shown here is derived from an EMBL/GenBank/DDBJ whole genome shotgun (WGS) entry which is preliminary data.</text>
</comment>
<gene>
    <name evidence="1" type="ORF">D9611_002306</name>
</gene>
<dbReference type="OrthoDB" id="165382at2759"/>
<proteinExistence type="predicted"/>
<dbReference type="PANTHER" id="PTHR12570">
    <property type="match status" value="1"/>
</dbReference>
<dbReference type="GO" id="GO:0016020">
    <property type="term" value="C:membrane"/>
    <property type="evidence" value="ECO:0007669"/>
    <property type="project" value="UniProtKB-SubCell"/>
</dbReference>
<dbReference type="InterPro" id="IPR008521">
    <property type="entry name" value="Mg_trans_NIPA"/>
</dbReference>